<dbReference type="PANTHER" id="PTHR46564:SF1">
    <property type="entry name" value="TRANSPOSASE"/>
    <property type="match status" value="1"/>
</dbReference>
<evidence type="ECO:0000259" key="2">
    <source>
        <dbReference type="Pfam" id="PF13592"/>
    </source>
</evidence>
<dbReference type="SUPFAM" id="SSF46689">
    <property type="entry name" value="Homeodomain-like"/>
    <property type="match status" value="1"/>
</dbReference>
<evidence type="ECO:0000259" key="1">
    <source>
        <dbReference type="Pfam" id="PF13358"/>
    </source>
</evidence>
<dbReference type="Pfam" id="PF13592">
    <property type="entry name" value="HTH_33"/>
    <property type="match status" value="1"/>
</dbReference>
<dbReference type="InterPro" id="IPR047655">
    <property type="entry name" value="Transpos_IS630-like"/>
</dbReference>
<gene>
    <name evidence="3" type="ORF">PEBR_03586</name>
</gene>
<dbReference type="PANTHER" id="PTHR46564">
    <property type="entry name" value="TRANSPOSASE"/>
    <property type="match status" value="1"/>
</dbReference>
<sequence>MAPRLPLSKLEMIRDMILSKSLTTSQMAEAAECSKRSIINISNNLRRFGNVRAPPTRVGRRRSITPPMLAALCDRLLEKPGLYIDEMVIFIWDEFHGLVTDSSIKRALASAGWSKKVARQRAKEQNADLRDYYLRNLSDFQSYHLVYVDESGCDKRIGFRRTGWSPLGVAPLQVSNFHRDQRYQILPAYAQDGIVLSRVFRGSTDAAVFEDFIDQLLQHCGRWPEPKSVLIMDNASFHRSDRIEEMCTDAGVKLVYLPPYSPDLNPIEEFFSELKAFIRRNFFRYAEDPDREFQAFLEWCIEVVGSRKQSALGHFRHARVVVGDHN</sequence>
<dbReference type="SUPFAM" id="SSF53098">
    <property type="entry name" value="Ribonuclease H-like"/>
    <property type="match status" value="1"/>
</dbReference>
<dbReference type="EMBL" id="LJBN01000059">
    <property type="protein sequence ID" value="OOQ90544.1"/>
    <property type="molecule type" value="Genomic_DNA"/>
</dbReference>
<dbReference type="NCBIfam" id="NF033545">
    <property type="entry name" value="transpos_IS630"/>
    <property type="match status" value="1"/>
</dbReference>
<organism evidence="3 4">
    <name type="scientific">Penicillium brasilianum</name>
    <dbReference type="NCBI Taxonomy" id="104259"/>
    <lineage>
        <taxon>Eukaryota</taxon>
        <taxon>Fungi</taxon>
        <taxon>Dikarya</taxon>
        <taxon>Ascomycota</taxon>
        <taxon>Pezizomycotina</taxon>
        <taxon>Eurotiomycetes</taxon>
        <taxon>Eurotiomycetidae</taxon>
        <taxon>Eurotiales</taxon>
        <taxon>Aspergillaceae</taxon>
        <taxon>Penicillium</taxon>
    </lineage>
</organism>
<evidence type="ECO:0000313" key="4">
    <source>
        <dbReference type="Proteomes" id="UP000190744"/>
    </source>
</evidence>
<proteinExistence type="predicted"/>
<dbReference type="InterPro" id="IPR038717">
    <property type="entry name" value="Tc1-like_DDE_dom"/>
</dbReference>
<feature type="domain" description="Winged helix-turn helix" evidence="2">
    <location>
        <begin position="86"/>
        <end position="131"/>
    </location>
</feature>
<dbReference type="InterPro" id="IPR025959">
    <property type="entry name" value="Winged_HTH_dom"/>
</dbReference>
<reference evidence="4" key="1">
    <citation type="submission" date="2015-09" db="EMBL/GenBank/DDBJ databases">
        <authorList>
            <person name="Fill T.P."/>
            <person name="Baretta J.F."/>
            <person name="de Almeida L.G."/>
            <person name="Rocha M."/>
            <person name="de Souza D.H."/>
            <person name="Malavazi I."/>
            <person name="Cerdeira L.T."/>
            <person name="Hong H."/>
            <person name="Samborskyy M."/>
            <person name="de Vasconcelos A.T."/>
            <person name="Leadlay P."/>
            <person name="Rodrigues-Filho E."/>
        </authorList>
    </citation>
    <scope>NUCLEOTIDE SEQUENCE [LARGE SCALE GENOMIC DNA]</scope>
    <source>
        <strain evidence="4">LaBioMMi 136</strain>
    </source>
</reference>
<dbReference type="Gene3D" id="3.30.420.10">
    <property type="entry name" value="Ribonuclease H-like superfamily/Ribonuclease H"/>
    <property type="match status" value="1"/>
</dbReference>
<dbReference type="Pfam" id="PF13358">
    <property type="entry name" value="DDE_3"/>
    <property type="match status" value="1"/>
</dbReference>
<feature type="domain" description="Tc1-like transposase DDE" evidence="1">
    <location>
        <begin position="145"/>
        <end position="284"/>
    </location>
</feature>
<dbReference type="GO" id="GO:0003676">
    <property type="term" value="F:nucleic acid binding"/>
    <property type="evidence" value="ECO:0007669"/>
    <property type="project" value="InterPro"/>
</dbReference>
<accession>A0A1S9RYD4</accession>
<dbReference type="InterPro" id="IPR036397">
    <property type="entry name" value="RNaseH_sf"/>
</dbReference>
<evidence type="ECO:0000313" key="3">
    <source>
        <dbReference type="EMBL" id="OOQ90544.1"/>
    </source>
</evidence>
<dbReference type="AlphaFoldDB" id="A0A1S9RYD4"/>
<dbReference type="InterPro" id="IPR012337">
    <property type="entry name" value="RNaseH-like_sf"/>
</dbReference>
<comment type="caution">
    <text evidence="3">The sequence shown here is derived from an EMBL/GenBank/DDBJ whole genome shotgun (WGS) entry which is preliminary data.</text>
</comment>
<dbReference type="Proteomes" id="UP000190744">
    <property type="component" value="Unassembled WGS sequence"/>
</dbReference>
<dbReference type="InterPro" id="IPR009057">
    <property type="entry name" value="Homeodomain-like_sf"/>
</dbReference>
<protein>
    <submittedName>
        <fullName evidence="3">Transposase</fullName>
    </submittedName>
</protein>
<name>A0A1S9RYD4_PENBI</name>